<proteinExistence type="predicted"/>
<evidence type="ECO:0000313" key="2">
    <source>
        <dbReference type="Proteomes" id="UP000054498"/>
    </source>
</evidence>
<dbReference type="InterPro" id="IPR036188">
    <property type="entry name" value="FAD/NAD-bd_sf"/>
</dbReference>
<dbReference type="OrthoDB" id="424974at2759"/>
<sequence>MRAASLRLGSQGVKKTYDDALLIIGDAAGHIDPLTGEGIHTAMMGGKAAAQTLLEMREAGDYSAANTVRYQRRWVELYGHDFGLSTAFANLIYRYPIIMDAMASEVKRKGDVFMSKWAEIMTNMQPKTYFLRPDVALQMGFAIAREVFEQKVIGKEDKYQLKA</sequence>
<dbReference type="STRING" id="145388.A0A0D2LU62"/>
<protein>
    <recommendedName>
        <fullName evidence="3">Geranylgeranyl reductase</fullName>
    </recommendedName>
</protein>
<dbReference type="RefSeq" id="XP_013894219.1">
    <property type="nucleotide sequence ID" value="XM_014038765.1"/>
</dbReference>
<dbReference type="KEGG" id="mng:MNEG_12764"/>
<dbReference type="Gene3D" id="3.50.50.60">
    <property type="entry name" value="FAD/NAD(P)-binding domain"/>
    <property type="match status" value="1"/>
</dbReference>
<gene>
    <name evidence="1" type="ORF">MNEG_12764</name>
</gene>
<dbReference type="SUPFAM" id="SSF51905">
    <property type="entry name" value="FAD/NAD(P)-binding domain"/>
    <property type="match status" value="1"/>
</dbReference>
<keyword evidence="2" id="KW-1185">Reference proteome</keyword>
<name>A0A0D2LU62_9CHLO</name>
<dbReference type="InterPro" id="IPR050407">
    <property type="entry name" value="Geranylgeranyl_reductase"/>
</dbReference>
<dbReference type="PANTHER" id="PTHR42685">
    <property type="entry name" value="GERANYLGERANYL DIPHOSPHATE REDUCTASE"/>
    <property type="match status" value="1"/>
</dbReference>
<evidence type="ECO:0000313" key="1">
    <source>
        <dbReference type="EMBL" id="KIY95199.1"/>
    </source>
</evidence>
<dbReference type="EMBL" id="KK103639">
    <property type="protein sequence ID" value="KIY95199.1"/>
    <property type="molecule type" value="Genomic_DNA"/>
</dbReference>
<dbReference type="AlphaFoldDB" id="A0A0D2LU62"/>
<evidence type="ECO:0008006" key="3">
    <source>
        <dbReference type="Google" id="ProtNLM"/>
    </source>
</evidence>
<accession>A0A0D2LU62</accession>
<dbReference type="GeneID" id="25730159"/>
<organism evidence="1 2">
    <name type="scientific">Monoraphidium neglectum</name>
    <dbReference type="NCBI Taxonomy" id="145388"/>
    <lineage>
        <taxon>Eukaryota</taxon>
        <taxon>Viridiplantae</taxon>
        <taxon>Chlorophyta</taxon>
        <taxon>core chlorophytes</taxon>
        <taxon>Chlorophyceae</taxon>
        <taxon>CS clade</taxon>
        <taxon>Sphaeropleales</taxon>
        <taxon>Selenastraceae</taxon>
        <taxon>Monoraphidium</taxon>
    </lineage>
</organism>
<reference evidence="1 2" key="1">
    <citation type="journal article" date="2013" name="BMC Genomics">
        <title>Reconstruction of the lipid metabolism for the microalga Monoraphidium neglectum from its genome sequence reveals characteristics suitable for biofuel production.</title>
        <authorList>
            <person name="Bogen C."/>
            <person name="Al-Dilaimi A."/>
            <person name="Albersmeier A."/>
            <person name="Wichmann J."/>
            <person name="Grundmann M."/>
            <person name="Rupp O."/>
            <person name="Lauersen K.J."/>
            <person name="Blifernez-Klassen O."/>
            <person name="Kalinowski J."/>
            <person name="Goesmann A."/>
            <person name="Mussgnug J.H."/>
            <person name="Kruse O."/>
        </authorList>
    </citation>
    <scope>NUCLEOTIDE SEQUENCE [LARGE SCALE GENOMIC DNA]</scope>
    <source>
        <strain evidence="1 2">SAG 48.87</strain>
    </source>
</reference>
<dbReference type="PANTHER" id="PTHR42685:SF22">
    <property type="entry name" value="CONDITIONED MEDIUM FACTOR RECEPTOR 1"/>
    <property type="match status" value="1"/>
</dbReference>
<dbReference type="Proteomes" id="UP000054498">
    <property type="component" value="Unassembled WGS sequence"/>
</dbReference>